<dbReference type="AlphaFoldDB" id="W2CS62"/>
<dbReference type="EMBL" id="AYYE01000674">
    <property type="protein sequence ID" value="ETK10005.1"/>
    <property type="molecule type" value="Genomic_DNA"/>
</dbReference>
<evidence type="ECO:0000313" key="1">
    <source>
        <dbReference type="EMBL" id="ETK10005.1"/>
    </source>
</evidence>
<organism evidence="1 2">
    <name type="scientific">Tannerella sp. oral taxon BU063 isolate Cell 1/3</name>
    <dbReference type="NCBI Taxonomy" id="1411022"/>
    <lineage>
        <taxon>Bacteria</taxon>
        <taxon>Pseudomonadati</taxon>
        <taxon>Bacteroidota</taxon>
        <taxon>Bacteroidia</taxon>
        <taxon>Bacteroidales</taxon>
        <taxon>Tannerellaceae</taxon>
        <taxon>Tannerella</taxon>
    </lineage>
</organism>
<accession>W2CS62</accession>
<proteinExistence type="predicted"/>
<feature type="non-terminal residue" evidence="1">
    <location>
        <position position="1"/>
    </location>
</feature>
<comment type="caution">
    <text evidence="1">The sequence shown here is derived from an EMBL/GenBank/DDBJ whole genome shotgun (WGS) entry which is preliminary data.</text>
</comment>
<evidence type="ECO:0000313" key="2">
    <source>
        <dbReference type="Proteomes" id="UP000034982"/>
    </source>
</evidence>
<dbReference type="Proteomes" id="UP000034982">
    <property type="component" value="Unassembled WGS sequence"/>
</dbReference>
<gene>
    <name evidence="1" type="ORF">T230_03600</name>
</gene>
<dbReference type="PATRIC" id="fig|1411022.3.peg.196"/>
<sequence>LKLPKEAESASDFAPDGWRVYFNATKEDLNGDQIKDLVFVLRNKKSKKRVLVIAFGQKKGRKYVLHRQDDGRFIWPKGNKTAFKELSIDRSEDKKHNNVLRIDFLLPGKQGFEYYEHFKFRFQNGRFELIGWDREVCKKGSKWPREVTSVNFSTQTIIYEDRTKKSETRQKHFDYGRLKTLGTVVPGEFSMNYDKL</sequence>
<reference evidence="1 2" key="1">
    <citation type="submission" date="2013-11" db="EMBL/GenBank/DDBJ databases">
        <title>Single cell genomics of uncultured Tannerella BU063 (oral taxon 286).</title>
        <authorList>
            <person name="Beall C.J."/>
            <person name="Campbell A.G."/>
            <person name="Griffen A.L."/>
            <person name="Podar M."/>
            <person name="Leys E.J."/>
        </authorList>
    </citation>
    <scope>NUCLEOTIDE SEQUENCE [LARGE SCALE GENOMIC DNA]</scope>
    <source>
        <strain evidence="1">Cell 1/3</strain>
    </source>
</reference>
<protein>
    <submittedName>
        <fullName evidence="1">Uncharacterized protein</fullName>
    </submittedName>
</protein>
<name>W2CS62_9BACT</name>